<proteinExistence type="predicted"/>
<dbReference type="AlphaFoldDB" id="A0A8H4Z027"/>
<comment type="caution">
    <text evidence="2">The sequence shown here is derived from an EMBL/GenBank/DDBJ whole genome shotgun (WGS) entry which is preliminary data.</text>
</comment>
<dbReference type="Proteomes" id="UP000573603">
    <property type="component" value="Unassembled WGS sequence"/>
</dbReference>
<reference evidence="2 3" key="1">
    <citation type="journal article" date="2020" name="BMC Genomics">
        <title>Correction to: Identification and distribution of gene clusters required for synthesis of sphingolipid metabolism inhibitors in diverse species of the filamentous fungus Fusarium.</title>
        <authorList>
            <person name="Kim H.S."/>
            <person name="Lohmar J.M."/>
            <person name="Busman M."/>
            <person name="Brown D.W."/>
            <person name="Naumann T.A."/>
            <person name="Divon H.H."/>
            <person name="Lysoe E."/>
            <person name="Uhlig S."/>
            <person name="Proctor R.H."/>
        </authorList>
    </citation>
    <scope>NUCLEOTIDE SEQUENCE [LARGE SCALE GENOMIC DNA]</scope>
    <source>
        <strain evidence="2 3">NRRL 25214</strain>
    </source>
</reference>
<dbReference type="EMBL" id="JABEVY010000301">
    <property type="protein sequence ID" value="KAF5237762.1"/>
    <property type="molecule type" value="Genomic_DNA"/>
</dbReference>
<feature type="region of interest" description="Disordered" evidence="1">
    <location>
        <begin position="1"/>
        <end position="71"/>
    </location>
</feature>
<evidence type="ECO:0000313" key="3">
    <source>
        <dbReference type="Proteomes" id="UP000573603"/>
    </source>
</evidence>
<protein>
    <submittedName>
        <fullName evidence="2">Uncharacterized protein</fullName>
    </submittedName>
</protein>
<evidence type="ECO:0000313" key="2">
    <source>
        <dbReference type="EMBL" id="KAF5237762.1"/>
    </source>
</evidence>
<name>A0A8H4Z027_9HYPO</name>
<evidence type="ECO:0000256" key="1">
    <source>
        <dbReference type="SAM" id="MobiDB-lite"/>
    </source>
</evidence>
<feature type="compositionally biased region" description="Basic and acidic residues" evidence="1">
    <location>
        <begin position="48"/>
        <end position="63"/>
    </location>
</feature>
<accession>A0A8H4Z027</accession>
<keyword evidence="3" id="KW-1185">Reference proteome</keyword>
<sequence length="71" mass="7872">MEDNSPGDEISLGEGSHDNGQPGQARPEFPTGTREPTRRCKGRRLHRGRLDRGLFLGKPRDFLGEDAVQAQ</sequence>
<organism evidence="2 3">
    <name type="scientific">Fusarium anthophilum</name>
    <dbReference type="NCBI Taxonomy" id="48485"/>
    <lineage>
        <taxon>Eukaryota</taxon>
        <taxon>Fungi</taxon>
        <taxon>Dikarya</taxon>
        <taxon>Ascomycota</taxon>
        <taxon>Pezizomycotina</taxon>
        <taxon>Sordariomycetes</taxon>
        <taxon>Hypocreomycetidae</taxon>
        <taxon>Hypocreales</taxon>
        <taxon>Nectriaceae</taxon>
        <taxon>Fusarium</taxon>
        <taxon>Fusarium fujikuroi species complex</taxon>
    </lineage>
</organism>
<gene>
    <name evidence="2" type="ORF">FANTH_10637</name>
</gene>